<sequence>MDQLHEGFVGFACMWELGRTGVGGEDDGGEARLFMIQVITVSEGLWRRWIFQLVWDQPKVPVWGPSRRVVAAGVGLAGRPPYIPLE</sequence>
<proteinExistence type="predicted"/>
<evidence type="ECO:0000313" key="2">
    <source>
        <dbReference type="Proteomes" id="UP001286313"/>
    </source>
</evidence>
<evidence type="ECO:0000313" key="1">
    <source>
        <dbReference type="EMBL" id="KAK3862313.1"/>
    </source>
</evidence>
<reference evidence="1" key="1">
    <citation type="submission" date="2023-10" db="EMBL/GenBank/DDBJ databases">
        <title>Genome assemblies of two species of porcelain crab, Petrolisthes cinctipes and Petrolisthes manimaculis (Anomura: Porcellanidae).</title>
        <authorList>
            <person name="Angst P."/>
        </authorList>
    </citation>
    <scope>NUCLEOTIDE SEQUENCE</scope>
    <source>
        <strain evidence="1">PB745_01</strain>
        <tissue evidence="1">Gill</tissue>
    </source>
</reference>
<keyword evidence="2" id="KW-1185">Reference proteome</keyword>
<dbReference type="Proteomes" id="UP001286313">
    <property type="component" value="Unassembled WGS sequence"/>
</dbReference>
<protein>
    <submittedName>
        <fullName evidence="1">Uncharacterized protein</fullName>
    </submittedName>
</protein>
<gene>
    <name evidence="1" type="ORF">Pcinc_031810</name>
</gene>
<organism evidence="1 2">
    <name type="scientific">Petrolisthes cinctipes</name>
    <name type="common">Flat porcelain crab</name>
    <dbReference type="NCBI Taxonomy" id="88211"/>
    <lineage>
        <taxon>Eukaryota</taxon>
        <taxon>Metazoa</taxon>
        <taxon>Ecdysozoa</taxon>
        <taxon>Arthropoda</taxon>
        <taxon>Crustacea</taxon>
        <taxon>Multicrustacea</taxon>
        <taxon>Malacostraca</taxon>
        <taxon>Eumalacostraca</taxon>
        <taxon>Eucarida</taxon>
        <taxon>Decapoda</taxon>
        <taxon>Pleocyemata</taxon>
        <taxon>Anomura</taxon>
        <taxon>Galatheoidea</taxon>
        <taxon>Porcellanidae</taxon>
        <taxon>Petrolisthes</taxon>
    </lineage>
</organism>
<accession>A0AAE1K418</accession>
<dbReference type="EMBL" id="JAWQEG010004273">
    <property type="protein sequence ID" value="KAK3862313.1"/>
    <property type="molecule type" value="Genomic_DNA"/>
</dbReference>
<name>A0AAE1K418_PETCI</name>
<dbReference type="AlphaFoldDB" id="A0AAE1K418"/>
<comment type="caution">
    <text evidence="1">The sequence shown here is derived from an EMBL/GenBank/DDBJ whole genome shotgun (WGS) entry which is preliminary data.</text>
</comment>